<name>A0A9P0D2R1_9CUCU</name>
<dbReference type="InterPro" id="IPR037198">
    <property type="entry name" value="MutL_C_sf"/>
</dbReference>
<protein>
    <submittedName>
        <fullName evidence="5">Uncharacterized protein</fullName>
    </submittedName>
</protein>
<dbReference type="InterPro" id="IPR014790">
    <property type="entry name" value="MutL_C"/>
</dbReference>
<dbReference type="SUPFAM" id="SSF118116">
    <property type="entry name" value="DNA mismatch repair protein MutL"/>
    <property type="match status" value="1"/>
</dbReference>
<evidence type="ECO:0000313" key="5">
    <source>
        <dbReference type="EMBL" id="CAH1110948.1"/>
    </source>
</evidence>
<keyword evidence="6" id="KW-1185">Reference proteome</keyword>
<dbReference type="InterPro" id="IPR042120">
    <property type="entry name" value="MutL_C_dimsub"/>
</dbReference>
<dbReference type="InterPro" id="IPR020568">
    <property type="entry name" value="Ribosomal_Su5_D2-typ_SF"/>
</dbReference>
<dbReference type="SUPFAM" id="SSF55874">
    <property type="entry name" value="ATPase domain of HSP90 chaperone/DNA topoisomerase II/histidine kinase"/>
    <property type="match status" value="1"/>
</dbReference>
<dbReference type="PROSITE" id="PS00058">
    <property type="entry name" value="DNA_MISMATCH_REPAIR_1"/>
    <property type="match status" value="1"/>
</dbReference>
<evidence type="ECO:0000256" key="1">
    <source>
        <dbReference type="ARBA" id="ARBA00006082"/>
    </source>
</evidence>
<comment type="similarity">
    <text evidence="1">Belongs to the DNA mismatch repair MutL/HexB family.</text>
</comment>
<dbReference type="InterPro" id="IPR013507">
    <property type="entry name" value="DNA_mismatch_S5_2-like"/>
</dbReference>
<dbReference type="PANTHER" id="PTHR10073:SF47">
    <property type="entry name" value="DNA MISMATCH REPAIR PROTEIN MLH3"/>
    <property type="match status" value="1"/>
</dbReference>
<dbReference type="GO" id="GO:0006298">
    <property type="term" value="P:mismatch repair"/>
    <property type="evidence" value="ECO:0007669"/>
    <property type="project" value="InterPro"/>
</dbReference>
<feature type="domain" description="DNA mismatch repair protein S5" evidence="4">
    <location>
        <begin position="224"/>
        <end position="333"/>
    </location>
</feature>
<dbReference type="GO" id="GO:0032300">
    <property type="term" value="C:mismatch repair complex"/>
    <property type="evidence" value="ECO:0007669"/>
    <property type="project" value="InterPro"/>
</dbReference>
<dbReference type="Gene3D" id="3.30.230.10">
    <property type="match status" value="1"/>
</dbReference>
<proteinExistence type="inferred from homology"/>
<gene>
    <name evidence="5" type="ORF">PSYICH_LOCUS11441</name>
</gene>
<dbReference type="EMBL" id="OV651817">
    <property type="protein sequence ID" value="CAH1110948.1"/>
    <property type="molecule type" value="Genomic_DNA"/>
</dbReference>
<accession>A0A9P0D2R1</accession>
<dbReference type="OrthoDB" id="429932at2759"/>
<sequence length="1377" mass="161025">MELKRLHSDVITKTRSAFTLNTVCQCILELVLNSLDAKATAIAIRINLITLRIQVVDNGEGIFSENMKLIGNRYFTNKCNNLEGLEKNIKFYGFRGEALANLIELSKFVNITSKHSSSTKTFSKTLGKTNKGVVSCDKNRPSVGTTITVEGLFDNFPVRKKRIVKELELEDIKRNITSLIIIHPAVTFSLRDDITGELVLSSRKSDDIPSAFKIVHPETKDGIVMKISKGKISINSLLFKGYVENKNKQYIYVNKRPIYSSKIQKLISKLFIKNLKYQRNIENKKIYPMYVLNIKCPYSDVDILLNPSKTIVQFKNWDRVEHCILKLINCFFGKTQSKENDNIKPEKKDERIQSNCGISQINGVVQAFGYKRKIDSSYKSVEKLKKVDEPLLPEKSILKNNITEQNLVNENPHETHDIIDSSFYKEKTKSFKRPLPITIIPKEKQLCLKKKLPETNKPEKISGKCRNDVYSLSTFTNDEDKGKNLILDMFLKSTQVYKSDENIQNSSQGSGETIYEEESNFHMENNVQTNYNGKSKTMSISVNLKNTKKIKRHRKLISEKCIQTTFDNKMVSKGIQTTIKDNKSIFQDGENKTMIPENYTLMFTNSNNTQFKFVYKKSQSPKKFEFAYAQTCSCNCHSNICFNFGKDDSKTNNLLNKNMREWKNFEKDNNCSLHNRNDVNNVNLNRNCEKKFCYYGKNNYKYNCLNGRKLIPFKYKNYELPKKNNIKLTTEYKNNFPEFRKKENNYLDSLNRHIQHSLEPTIKENTNFGENVNLISDWQRNMNKKIKLNKKQDYEQSPYFIPKKQIISSEQCKSNYFNIQNIHKNKHNHYMPLINQNYKFNLFKNQNVDPFLDTNIPSFAQFKPFYKSTQQNQYPKWDCYPNTELDQNFFHLNPNVLPKYKKTEDINARSEIKFASFEQFKPIYKSTQNKNLEKNYSNYQYQNNTNFGPREVTVQSKETSSKMLDHDFNKNTIQQIEESNQKMSDLVVTLSEREKQNLLDKELVAEKSILIKDFLQWNSQFTHEESGRLKDEWNWTKRDHFGTSYYVNKNTGYATYKTPKANNVFKLVERYDFLPKGMSPILKEVNNVDKSLSQKGKDTLFEYILETYKNDLLFVKWQNYLNDLDGRTFFENLYKEKLKMYESCIPISTVNTKQDIINLNRNLFENLEIIGQLDKKFIVAKDVEENMLLVFDQHAVHERIRLEKLMNIYKNAKFPCEEKLMYFIPQNELSMLKRHESYLDYIGMTVEFFSNGVYVTEVPLCLHFKFKDETSTKTLNKMIHMLINEVTELLKSTRGISLKILPTLIQNVINLEACRGAIKFGDRLNLKQCSELLKKLSTTDLPFQCAHGRPTVTPLMKLSLKSDENTVNFKNLKKTSV</sequence>
<dbReference type="Gene3D" id="3.30.1540.20">
    <property type="entry name" value="MutL, C-terminal domain, dimerisation subdomain"/>
    <property type="match status" value="1"/>
</dbReference>
<evidence type="ECO:0000256" key="2">
    <source>
        <dbReference type="ARBA" id="ARBA00022763"/>
    </source>
</evidence>
<dbReference type="Pfam" id="PF13589">
    <property type="entry name" value="HATPase_c_3"/>
    <property type="match status" value="1"/>
</dbReference>
<dbReference type="GO" id="GO:0140664">
    <property type="term" value="F:ATP-dependent DNA damage sensor activity"/>
    <property type="evidence" value="ECO:0007669"/>
    <property type="project" value="InterPro"/>
</dbReference>
<dbReference type="InterPro" id="IPR042121">
    <property type="entry name" value="MutL_C_regsub"/>
</dbReference>
<dbReference type="Gene3D" id="3.30.1370.100">
    <property type="entry name" value="MutL, C-terminal domain, regulatory subdomain"/>
    <property type="match status" value="1"/>
</dbReference>
<dbReference type="PANTHER" id="PTHR10073">
    <property type="entry name" value="DNA MISMATCH REPAIR PROTEIN MLH, PMS, MUTL"/>
    <property type="match status" value="1"/>
</dbReference>
<dbReference type="GO" id="GO:0005524">
    <property type="term" value="F:ATP binding"/>
    <property type="evidence" value="ECO:0007669"/>
    <property type="project" value="InterPro"/>
</dbReference>
<dbReference type="Pfam" id="PF01119">
    <property type="entry name" value="DNA_mis_repair"/>
    <property type="match status" value="1"/>
</dbReference>
<dbReference type="Pfam" id="PF08676">
    <property type="entry name" value="MutL_C"/>
    <property type="match status" value="1"/>
</dbReference>
<dbReference type="Gene3D" id="3.30.565.10">
    <property type="entry name" value="Histidine kinase-like ATPase, C-terminal domain"/>
    <property type="match status" value="1"/>
</dbReference>
<dbReference type="InterPro" id="IPR036890">
    <property type="entry name" value="HATPase_C_sf"/>
</dbReference>
<organism evidence="5 6">
    <name type="scientific">Psylliodes chrysocephalus</name>
    <dbReference type="NCBI Taxonomy" id="3402493"/>
    <lineage>
        <taxon>Eukaryota</taxon>
        <taxon>Metazoa</taxon>
        <taxon>Ecdysozoa</taxon>
        <taxon>Arthropoda</taxon>
        <taxon>Hexapoda</taxon>
        <taxon>Insecta</taxon>
        <taxon>Pterygota</taxon>
        <taxon>Neoptera</taxon>
        <taxon>Endopterygota</taxon>
        <taxon>Coleoptera</taxon>
        <taxon>Polyphaga</taxon>
        <taxon>Cucujiformia</taxon>
        <taxon>Chrysomeloidea</taxon>
        <taxon>Chrysomelidae</taxon>
        <taxon>Galerucinae</taxon>
        <taxon>Alticini</taxon>
        <taxon>Psylliodes</taxon>
    </lineage>
</organism>
<dbReference type="InterPro" id="IPR038973">
    <property type="entry name" value="MutL/Mlh/Pms-like"/>
</dbReference>
<dbReference type="Proteomes" id="UP001153636">
    <property type="component" value="Chromosome 5"/>
</dbReference>
<dbReference type="InterPro" id="IPR014762">
    <property type="entry name" value="DNA_mismatch_repair_CS"/>
</dbReference>
<evidence type="ECO:0000313" key="6">
    <source>
        <dbReference type="Proteomes" id="UP001153636"/>
    </source>
</evidence>
<dbReference type="InterPro" id="IPR014721">
    <property type="entry name" value="Ribsml_uS5_D2-typ_fold_subgr"/>
</dbReference>
<dbReference type="GO" id="GO:0030983">
    <property type="term" value="F:mismatched DNA binding"/>
    <property type="evidence" value="ECO:0007669"/>
    <property type="project" value="InterPro"/>
</dbReference>
<dbReference type="SMART" id="SM01340">
    <property type="entry name" value="DNA_mis_repair"/>
    <property type="match status" value="1"/>
</dbReference>
<evidence type="ECO:0000259" key="3">
    <source>
        <dbReference type="SMART" id="SM00853"/>
    </source>
</evidence>
<reference evidence="5" key="1">
    <citation type="submission" date="2022-01" db="EMBL/GenBank/DDBJ databases">
        <authorList>
            <person name="King R."/>
        </authorList>
    </citation>
    <scope>NUCLEOTIDE SEQUENCE</scope>
</reference>
<evidence type="ECO:0000259" key="4">
    <source>
        <dbReference type="SMART" id="SM01340"/>
    </source>
</evidence>
<dbReference type="GO" id="GO:0016887">
    <property type="term" value="F:ATP hydrolysis activity"/>
    <property type="evidence" value="ECO:0007669"/>
    <property type="project" value="InterPro"/>
</dbReference>
<keyword evidence="2" id="KW-0227">DNA damage</keyword>
<feature type="domain" description="MutL C-terminal dimerisation" evidence="3">
    <location>
        <begin position="1169"/>
        <end position="1324"/>
    </location>
</feature>
<dbReference type="SUPFAM" id="SSF54211">
    <property type="entry name" value="Ribosomal protein S5 domain 2-like"/>
    <property type="match status" value="1"/>
</dbReference>
<dbReference type="SMART" id="SM00853">
    <property type="entry name" value="MutL_C"/>
    <property type="match status" value="1"/>
</dbReference>